<accession>A0A450S9B5</accession>
<sequence length="154" mass="16168">MPLAFGYFCRVQLGAPGPSELSFSFCARVCAIMDCIRSPPAWKRDIAGFFPLVVACVLYIPVFLSIAGLLLRISCLNLPIAGLLSSISSLNLTIAGLLLSISSVNLPIVGLLLQISGVNSSITGLLLLISGVKSMNKSLKLLAPGHPAIEIKSS</sequence>
<reference evidence="2" key="1">
    <citation type="submission" date="2019-02" db="EMBL/GenBank/DDBJ databases">
        <authorList>
            <person name="Gruber-Vodicka R. H."/>
            <person name="Seah K. B. B."/>
        </authorList>
    </citation>
    <scope>NUCLEOTIDE SEQUENCE</scope>
    <source>
        <strain evidence="2">BECK_BZ165</strain>
    </source>
</reference>
<feature type="transmembrane region" description="Helical" evidence="1">
    <location>
        <begin position="49"/>
        <end position="71"/>
    </location>
</feature>
<feature type="transmembrane region" description="Helical" evidence="1">
    <location>
        <begin position="78"/>
        <end position="102"/>
    </location>
</feature>
<proteinExistence type="predicted"/>
<evidence type="ECO:0000256" key="1">
    <source>
        <dbReference type="SAM" id="Phobius"/>
    </source>
</evidence>
<dbReference type="AlphaFoldDB" id="A0A450S9B5"/>
<organism evidence="2">
    <name type="scientific">Candidatus Kentrum sp. FM</name>
    <dbReference type="NCBI Taxonomy" id="2126340"/>
    <lineage>
        <taxon>Bacteria</taxon>
        <taxon>Pseudomonadati</taxon>
        <taxon>Pseudomonadota</taxon>
        <taxon>Gammaproteobacteria</taxon>
        <taxon>Candidatus Kentrum</taxon>
    </lineage>
</organism>
<keyword evidence="1" id="KW-0812">Transmembrane</keyword>
<name>A0A450S9B5_9GAMM</name>
<evidence type="ECO:0000313" key="2">
    <source>
        <dbReference type="EMBL" id="VFJ48590.1"/>
    </source>
</evidence>
<keyword evidence="1" id="KW-0472">Membrane</keyword>
<keyword evidence="1" id="KW-1133">Transmembrane helix</keyword>
<gene>
    <name evidence="2" type="ORF">BECKFM1743C_GA0114222_100618</name>
</gene>
<protein>
    <submittedName>
        <fullName evidence="2">Uncharacterized protein</fullName>
    </submittedName>
</protein>
<dbReference type="EMBL" id="CAADFA010000061">
    <property type="protein sequence ID" value="VFJ48590.1"/>
    <property type="molecule type" value="Genomic_DNA"/>
</dbReference>
<feature type="transmembrane region" description="Helical" evidence="1">
    <location>
        <begin position="108"/>
        <end position="129"/>
    </location>
</feature>